<evidence type="ECO:0000313" key="2">
    <source>
        <dbReference type="Proteomes" id="UP000601736"/>
    </source>
</evidence>
<dbReference type="AlphaFoldDB" id="A0A8H8YWX0"/>
<accession>A0A8H8YWX0</accession>
<comment type="caution">
    <text evidence="1">The sequence shown here is derived from an EMBL/GenBank/DDBJ whole genome shotgun (WGS) entry which is preliminary data.</text>
</comment>
<protein>
    <submittedName>
        <fullName evidence="1">Uncharacterized protein</fullName>
    </submittedName>
</protein>
<dbReference type="EMBL" id="CAJNAP010000003">
    <property type="protein sequence ID" value="CAE6490873.1"/>
    <property type="molecule type" value="Genomic_DNA"/>
</dbReference>
<organism evidence="1 2">
    <name type="scientific">Nitrosomonas nitrosa</name>
    <dbReference type="NCBI Taxonomy" id="52442"/>
    <lineage>
        <taxon>Bacteria</taxon>
        <taxon>Pseudomonadati</taxon>
        <taxon>Pseudomonadota</taxon>
        <taxon>Betaproteobacteria</taxon>
        <taxon>Nitrosomonadales</taxon>
        <taxon>Nitrosomonadaceae</taxon>
        <taxon>Nitrosomonas</taxon>
    </lineage>
</organism>
<evidence type="ECO:0000313" key="1">
    <source>
        <dbReference type="EMBL" id="CAE6490873.1"/>
    </source>
</evidence>
<proteinExistence type="predicted"/>
<name>A0A8H8YWX0_9PROT</name>
<sequence>MHWQQNPLPELKALQKRFIRRHATQPDIPAKQHTIDAYDQLLSGSWITQEMAYV</sequence>
<gene>
    <name evidence="1" type="ORF">NMYAN_110011</name>
</gene>
<dbReference type="RefSeq" id="WP_177182364.1">
    <property type="nucleotide sequence ID" value="NZ_CAJNAP010000003.1"/>
</dbReference>
<reference evidence="1" key="1">
    <citation type="submission" date="2021-02" db="EMBL/GenBank/DDBJ databases">
        <authorList>
            <person name="Han P."/>
        </authorList>
    </citation>
    <scope>NUCLEOTIDE SEQUENCE</scope>
    <source>
        <strain evidence="1">Nitrosomonas nitrosa 18-3D</strain>
    </source>
</reference>
<dbReference type="Proteomes" id="UP000601736">
    <property type="component" value="Unassembled WGS sequence"/>
</dbReference>